<evidence type="ECO:0000256" key="2">
    <source>
        <dbReference type="ARBA" id="ARBA00022448"/>
    </source>
</evidence>
<dbReference type="PaxDb" id="4097-A0A1S4A434"/>
<evidence type="ECO:0000313" key="6">
    <source>
        <dbReference type="RefSeq" id="XP_016471331.1"/>
    </source>
</evidence>
<dbReference type="RefSeq" id="XP_016471331.1">
    <property type="nucleotide sequence ID" value="XM_016615845.2"/>
</dbReference>
<gene>
    <name evidence="6" type="primary">LOC107793472</name>
</gene>
<dbReference type="InterPro" id="IPR004140">
    <property type="entry name" value="Exo70"/>
</dbReference>
<dbReference type="Proteomes" id="UP000790787">
    <property type="component" value="Chromosome 20"/>
</dbReference>
<dbReference type="GeneID" id="107793472"/>
<evidence type="ECO:0000256" key="1">
    <source>
        <dbReference type="ARBA" id="ARBA00006756"/>
    </source>
</evidence>
<reference evidence="6" key="2">
    <citation type="submission" date="2025-08" db="UniProtKB">
        <authorList>
            <consortium name="RefSeq"/>
        </authorList>
    </citation>
    <scope>IDENTIFICATION</scope>
    <source>
        <tissue evidence="6">Leaf</tissue>
    </source>
</reference>
<dbReference type="Pfam" id="PF20669">
    <property type="entry name" value="Exo70_N"/>
    <property type="match status" value="1"/>
</dbReference>
<dbReference type="STRING" id="4097.A0A1S4A434"/>
<comment type="similarity">
    <text evidence="1 3">Belongs to the EXO70 family.</text>
</comment>
<reference evidence="5" key="1">
    <citation type="journal article" date="2014" name="Nat. Commun.">
        <title>The tobacco genome sequence and its comparison with those of tomato and potato.</title>
        <authorList>
            <person name="Sierro N."/>
            <person name="Battey J.N."/>
            <person name="Ouadi S."/>
            <person name="Bakaher N."/>
            <person name="Bovet L."/>
            <person name="Willig A."/>
            <person name="Goepfert S."/>
            <person name="Peitsch M.C."/>
            <person name="Ivanov N.V."/>
        </authorList>
    </citation>
    <scope>NUCLEOTIDE SEQUENCE [LARGE SCALE GENOMIC DNA]</scope>
</reference>
<dbReference type="Gene3D" id="1.20.1280.170">
    <property type="entry name" value="Exocyst complex component Exo70"/>
    <property type="match status" value="1"/>
</dbReference>
<dbReference type="OrthoDB" id="1922221at2759"/>
<dbReference type="PANTHER" id="PTHR12542:SF121">
    <property type="entry name" value="EXOCYST SUBUNIT EXO70 FAMILY PROTEIN"/>
    <property type="match status" value="1"/>
</dbReference>
<evidence type="ECO:0000259" key="4">
    <source>
        <dbReference type="Pfam" id="PF03081"/>
    </source>
</evidence>
<name>A0A1S4A434_TOBAC</name>
<accession>A0A1S4A434</accession>
<dbReference type="AlphaFoldDB" id="A0A1S4A434"/>
<evidence type="ECO:0000256" key="3">
    <source>
        <dbReference type="RuleBase" id="RU365026"/>
    </source>
</evidence>
<dbReference type="GO" id="GO:0015031">
    <property type="term" value="P:protein transport"/>
    <property type="evidence" value="ECO:0007669"/>
    <property type="project" value="UniProtKB-KW"/>
</dbReference>
<dbReference type="InterPro" id="IPR016159">
    <property type="entry name" value="Cullin_repeat-like_dom_sf"/>
</dbReference>
<proteinExistence type="inferred from homology"/>
<dbReference type="SUPFAM" id="SSF74788">
    <property type="entry name" value="Cullin repeat-like"/>
    <property type="match status" value="1"/>
</dbReference>
<dbReference type="SMR" id="A0A1S4A434"/>
<protein>
    <recommendedName>
        <fullName evidence="3">Exocyst subunit Exo70 family protein</fullName>
    </recommendedName>
</protein>
<sequence>MHGIEKIKAAREILKFNIEKSRELGVEIGDSGCRLESCGQRLNFLADALRTIACKCTLYKMIGRDIDRAIGPAASVVKIFDVICGLEKTLSTGPSDDISAYLTTLKWMEEALGLLTDNCKLVISWLENSNCNSSSVAESWYVMNVNKCLNILRQLQATEERSRAKGGALMVALDKLESELASSLTDIAPLSLPLPNIIQNVQAIIDRLDANHRFDKCMSIYIEVRSSNVRKTLEELDLDYLEEISLTEFDSVLSVESHIDQWREHLEFAVKDLLDIEHRLCNEIFQKSASKDSSCTDCFAKIAVQSGIHSFIKFGNTITRGKKEAVKLLKLLDMFAALNKVRSDFNRLFSGKACGEIQSQTRDLIKKVVNGACEIFWQLSLQVELQRTISPPANGSVPRLVNFVTEYCNQLLEDEYWSTLIQVVEIHQSWNHESLDKRLLLNEMRKIIMVIELNIESWEKTYEDDSLSNLFLMNNHWYLCKYTKGTKLGELMGHEWIRGHEENMEYYETLYLKESWGKLPDLVSEEGLVLFPGGRAIDRQVVKKRFKEFTKAFDEIYKRHSHWELCDKGLRWRVRQLVLQVVVPSYSSYLAKYMPSMELEVASTGDQHIKYTAETLGNMISSLFEPKVGKYGNTTKCTELNGKINNSIVANHLSSTPAAA</sequence>
<dbReference type="GO" id="GO:0006887">
    <property type="term" value="P:exocytosis"/>
    <property type="evidence" value="ECO:0000318"/>
    <property type="project" value="GO_Central"/>
</dbReference>
<dbReference type="GO" id="GO:0000145">
    <property type="term" value="C:exocyst"/>
    <property type="evidence" value="ECO:0000318"/>
    <property type="project" value="GO_Central"/>
</dbReference>
<feature type="domain" description="Exocyst complex subunit Exo70 C-terminal" evidence="4">
    <location>
        <begin position="261"/>
        <end position="622"/>
    </location>
</feature>
<keyword evidence="5" id="KW-1185">Reference proteome</keyword>
<dbReference type="GO" id="GO:0005546">
    <property type="term" value="F:phosphatidylinositol-4,5-bisphosphate binding"/>
    <property type="evidence" value="ECO:0007669"/>
    <property type="project" value="InterPro"/>
</dbReference>
<dbReference type="OMA" id="IFDVICG"/>
<dbReference type="InterPro" id="IPR046364">
    <property type="entry name" value="Exo70_C"/>
</dbReference>
<keyword evidence="3" id="KW-0653">Protein transport</keyword>
<dbReference type="PANTHER" id="PTHR12542">
    <property type="entry name" value="EXOCYST COMPLEX PROTEIN EXO70"/>
    <property type="match status" value="1"/>
</dbReference>
<evidence type="ECO:0000313" key="5">
    <source>
        <dbReference type="Proteomes" id="UP000790787"/>
    </source>
</evidence>
<organism evidence="5 6">
    <name type="scientific">Nicotiana tabacum</name>
    <name type="common">Common tobacco</name>
    <dbReference type="NCBI Taxonomy" id="4097"/>
    <lineage>
        <taxon>Eukaryota</taxon>
        <taxon>Viridiplantae</taxon>
        <taxon>Streptophyta</taxon>
        <taxon>Embryophyta</taxon>
        <taxon>Tracheophyta</taxon>
        <taxon>Spermatophyta</taxon>
        <taxon>Magnoliopsida</taxon>
        <taxon>eudicotyledons</taxon>
        <taxon>Gunneridae</taxon>
        <taxon>Pentapetalae</taxon>
        <taxon>asterids</taxon>
        <taxon>lamiids</taxon>
        <taxon>Solanales</taxon>
        <taxon>Solanaceae</taxon>
        <taxon>Nicotianoideae</taxon>
        <taxon>Nicotianeae</taxon>
        <taxon>Nicotiana</taxon>
    </lineage>
</organism>
<keyword evidence="2 3" id="KW-0813">Transport</keyword>
<keyword evidence="3" id="KW-0268">Exocytosis</keyword>
<dbReference type="KEGG" id="nta:107793472"/>
<dbReference type="Pfam" id="PF03081">
    <property type="entry name" value="Exo70_C"/>
    <property type="match status" value="1"/>
</dbReference>
<comment type="function">
    <text evidence="3">Component of the exocyst complex.</text>
</comment>
<dbReference type="RefSeq" id="XP_016471331.1">
    <property type="nucleotide sequence ID" value="XM_016615845.1"/>
</dbReference>